<feature type="compositionally biased region" description="Acidic residues" evidence="1">
    <location>
        <begin position="181"/>
        <end position="190"/>
    </location>
</feature>
<evidence type="ECO:0000313" key="3">
    <source>
        <dbReference type="Proteomes" id="UP000516656"/>
    </source>
</evidence>
<dbReference type="Proteomes" id="UP000516656">
    <property type="component" value="Chromosome 1"/>
</dbReference>
<name>A0A7L8A0J1_PHODP</name>
<reference evidence="2 3" key="1">
    <citation type="submission" date="2020-09" db="EMBL/GenBank/DDBJ databases">
        <title>Complete, closed and curated genome sequences of Photobacterium damselae subsp. piscicida isolates from Australia indicate localised evolution and additional plasmid-borne pathogenicity mechanisms.</title>
        <authorList>
            <person name="Baseggio L."/>
            <person name="Silayeva O."/>
            <person name="Buller N."/>
            <person name="Landos M."/>
            <person name="Engelstaedter J."/>
            <person name="Barnes A.C."/>
        </authorList>
    </citation>
    <scope>NUCLEOTIDE SEQUENCE [LARGE SCALE GENOMIC DNA]</scope>
    <source>
        <strain evidence="2 3">AS-16-0540-1</strain>
    </source>
</reference>
<dbReference type="RefSeq" id="WP_191169321.1">
    <property type="nucleotide sequence ID" value="NZ_CP061861.1"/>
</dbReference>
<accession>A0A7L8A0J1</accession>
<gene>
    <name evidence="2" type="ORF">IC627_09650</name>
</gene>
<organism evidence="2 3">
    <name type="scientific">Photobacterium damsela subsp. piscicida</name>
    <name type="common">Pasteurella piscicida</name>
    <dbReference type="NCBI Taxonomy" id="38294"/>
    <lineage>
        <taxon>Bacteria</taxon>
        <taxon>Pseudomonadati</taxon>
        <taxon>Pseudomonadota</taxon>
        <taxon>Gammaproteobacteria</taxon>
        <taxon>Vibrionales</taxon>
        <taxon>Vibrionaceae</taxon>
        <taxon>Photobacterium</taxon>
    </lineage>
</organism>
<protein>
    <submittedName>
        <fullName evidence="2">Uncharacterized protein</fullName>
    </submittedName>
</protein>
<evidence type="ECO:0000313" key="2">
    <source>
        <dbReference type="EMBL" id="QOD55608.1"/>
    </source>
</evidence>
<dbReference type="AlphaFoldDB" id="A0A7L8A0J1"/>
<feature type="compositionally biased region" description="Polar residues" evidence="1">
    <location>
        <begin position="384"/>
        <end position="393"/>
    </location>
</feature>
<feature type="region of interest" description="Disordered" evidence="1">
    <location>
        <begin position="339"/>
        <end position="405"/>
    </location>
</feature>
<feature type="compositionally biased region" description="Basic and acidic residues" evidence="1">
    <location>
        <begin position="191"/>
        <end position="211"/>
    </location>
</feature>
<dbReference type="EMBL" id="CP061854">
    <property type="protein sequence ID" value="QOD55608.1"/>
    <property type="molecule type" value="Genomic_DNA"/>
</dbReference>
<evidence type="ECO:0000256" key="1">
    <source>
        <dbReference type="SAM" id="MobiDB-lite"/>
    </source>
</evidence>
<feature type="compositionally biased region" description="Basic and acidic residues" evidence="1">
    <location>
        <begin position="347"/>
        <end position="370"/>
    </location>
</feature>
<feature type="region of interest" description="Disordered" evidence="1">
    <location>
        <begin position="160"/>
        <end position="211"/>
    </location>
</feature>
<sequence length="405" mass="46662">MNQNECTKSMIEKTESVIDEKKESIEQIVEHMNNYKDDNLYGLEALKQCHIHDVRPEYFLNSESKLELNDDQRISFEEAVSDYQISEQKLFIVAKNEGWEEIPAKYNDGTKKSVMLNPDSANEIDNLYDEKLVPENGMAIGDTQIEEFNNDFVLPDVKKDEPEQDQVQDQEQTVEQKQETTFDDPEPVPEEEQKPESNKIEPHQPSDEAKDKISMEQKFLQKLLDDGVYRLDGNKLYSGDKLAVELHKSVSGGYKRGVVHDANVDNLYNTFALLPKSHRILSKAPNTDQNFNAFKGMLEKRIENGESIDEFKVGKKVDKRFHDVLAEMKLKAKNEQALEVGVEEPENAQRNENKTEQKVEVGCDTEKPENSDDEQLQDLKQETEQSNSNQNKGLLNKSRSKKMRR</sequence>
<proteinExistence type="predicted"/>